<comment type="caution">
    <text evidence="1">The sequence shown here is derived from an EMBL/GenBank/DDBJ whole genome shotgun (WGS) entry which is preliminary data.</text>
</comment>
<protein>
    <submittedName>
        <fullName evidence="1">Uncharacterized protein</fullName>
    </submittedName>
</protein>
<dbReference type="AlphaFoldDB" id="A0A2I0K0C7"/>
<reference evidence="1 2" key="1">
    <citation type="submission" date="2017-11" db="EMBL/GenBank/DDBJ databases">
        <title>De-novo sequencing of pomegranate (Punica granatum L.) genome.</title>
        <authorList>
            <person name="Akparov Z."/>
            <person name="Amiraslanov A."/>
            <person name="Hajiyeva S."/>
            <person name="Abbasov M."/>
            <person name="Kaur K."/>
            <person name="Hamwieh A."/>
            <person name="Solovyev V."/>
            <person name="Salamov A."/>
            <person name="Braich B."/>
            <person name="Kosarev P."/>
            <person name="Mahmoud A."/>
            <person name="Hajiyev E."/>
            <person name="Babayeva S."/>
            <person name="Izzatullayeva V."/>
            <person name="Mammadov A."/>
            <person name="Mammadov A."/>
            <person name="Sharifova S."/>
            <person name="Ojaghi J."/>
            <person name="Eynullazada K."/>
            <person name="Bayramov B."/>
            <person name="Abdulazimova A."/>
            <person name="Shahmuradov I."/>
        </authorList>
    </citation>
    <scope>NUCLEOTIDE SEQUENCE [LARGE SCALE GENOMIC DNA]</scope>
    <source>
        <strain evidence="2">cv. AG2017</strain>
        <tissue evidence="1">Leaf</tissue>
    </source>
</reference>
<keyword evidence="2" id="KW-1185">Reference proteome</keyword>
<organism evidence="1 2">
    <name type="scientific">Punica granatum</name>
    <name type="common">Pomegranate</name>
    <dbReference type="NCBI Taxonomy" id="22663"/>
    <lineage>
        <taxon>Eukaryota</taxon>
        <taxon>Viridiplantae</taxon>
        <taxon>Streptophyta</taxon>
        <taxon>Embryophyta</taxon>
        <taxon>Tracheophyta</taxon>
        <taxon>Spermatophyta</taxon>
        <taxon>Magnoliopsida</taxon>
        <taxon>eudicotyledons</taxon>
        <taxon>Gunneridae</taxon>
        <taxon>Pentapetalae</taxon>
        <taxon>rosids</taxon>
        <taxon>malvids</taxon>
        <taxon>Myrtales</taxon>
        <taxon>Lythraceae</taxon>
        <taxon>Punica</taxon>
    </lineage>
</organism>
<name>A0A2I0K0C7_PUNGR</name>
<proteinExistence type="predicted"/>
<dbReference type="Proteomes" id="UP000233551">
    <property type="component" value="Unassembled WGS sequence"/>
</dbReference>
<evidence type="ECO:0000313" key="1">
    <source>
        <dbReference type="EMBL" id="PKI61156.1"/>
    </source>
</evidence>
<evidence type="ECO:0000313" key="2">
    <source>
        <dbReference type="Proteomes" id="UP000233551"/>
    </source>
</evidence>
<dbReference type="EMBL" id="PGOL01001070">
    <property type="protein sequence ID" value="PKI61156.1"/>
    <property type="molecule type" value="Genomic_DNA"/>
</dbReference>
<sequence>MLRSTDLSWDGSSIFFSLSSLGMRDPSPKVSLFGHESGRACNNRTGGSHRVCQTVVPPLFLANLLSARALRLRRQAYQAQLLVREGLEADLEVNESWSKEANELAGLDYG</sequence>
<accession>A0A2I0K0C7</accession>
<gene>
    <name evidence="1" type="ORF">CRG98_018476</name>
</gene>